<dbReference type="EMBL" id="PXXU01000023">
    <property type="protein sequence ID" value="PSJ17311.1"/>
    <property type="molecule type" value="Genomic_DNA"/>
</dbReference>
<dbReference type="AlphaFoldDB" id="A0A2P7NV10"/>
<dbReference type="Proteomes" id="UP000241912">
    <property type="component" value="Unassembled WGS sequence"/>
</dbReference>
<proteinExistence type="predicted"/>
<dbReference type="RefSeq" id="WP_106706945.1">
    <property type="nucleotide sequence ID" value="NZ_PXXU01000023.1"/>
</dbReference>
<sequence>MLPTQKERALTDIPNDEVDEVVNDFQSEGAKTVKELQPNGNWTVRATFFDPEGYQKNKSSLSRR</sequence>
<evidence type="ECO:0000313" key="1">
    <source>
        <dbReference type="EMBL" id="PSJ17311.1"/>
    </source>
</evidence>
<name>A0A2P7NV10_9PROT</name>
<gene>
    <name evidence="1" type="ORF">C7H79_08990</name>
</gene>
<reference evidence="1 2" key="1">
    <citation type="submission" date="2018-03" db="EMBL/GenBank/DDBJ databases">
        <title>Draft genome of Nitrosomonas supralitoralis APG5.</title>
        <authorList>
            <person name="Urakawa H."/>
            <person name="Lopez J.V."/>
        </authorList>
    </citation>
    <scope>NUCLEOTIDE SEQUENCE [LARGE SCALE GENOMIC DNA]</scope>
    <source>
        <strain evidence="1 2">APG5</strain>
    </source>
</reference>
<comment type="caution">
    <text evidence="1">The sequence shown here is derived from an EMBL/GenBank/DDBJ whole genome shotgun (WGS) entry which is preliminary data.</text>
</comment>
<organism evidence="1 2">
    <name type="scientific">Nitrosomonas supralitoralis</name>
    <dbReference type="NCBI Taxonomy" id="2116706"/>
    <lineage>
        <taxon>Bacteria</taxon>
        <taxon>Pseudomonadati</taxon>
        <taxon>Pseudomonadota</taxon>
        <taxon>Betaproteobacteria</taxon>
        <taxon>Nitrosomonadales</taxon>
        <taxon>Nitrosomonadaceae</taxon>
        <taxon>Nitrosomonas</taxon>
    </lineage>
</organism>
<keyword evidence="2" id="KW-1185">Reference proteome</keyword>
<accession>A0A2P7NV10</accession>
<protein>
    <submittedName>
        <fullName evidence="1">Uncharacterized protein</fullName>
    </submittedName>
</protein>
<evidence type="ECO:0000313" key="2">
    <source>
        <dbReference type="Proteomes" id="UP000241912"/>
    </source>
</evidence>